<dbReference type="PANTHER" id="PTHR15723">
    <property type="entry name" value="CARBOHYDRATE SULFOTRANSFERASE 15"/>
    <property type="match status" value="1"/>
</dbReference>
<dbReference type="GO" id="GO:0050659">
    <property type="term" value="F:N-acetylgalactosamine 4-sulfate 6-O-sulfotransferase activity"/>
    <property type="evidence" value="ECO:0007669"/>
    <property type="project" value="TreeGrafter"/>
</dbReference>
<dbReference type="OrthoDB" id="8068875at2759"/>
<dbReference type="Proteomes" id="UP001152320">
    <property type="component" value="Chromosome 13"/>
</dbReference>
<feature type="compositionally biased region" description="Basic and acidic residues" evidence="1">
    <location>
        <begin position="189"/>
        <end position="241"/>
    </location>
</feature>
<gene>
    <name evidence="2" type="ORF">HOLleu_27706</name>
</gene>
<dbReference type="InterPro" id="IPR027417">
    <property type="entry name" value="P-loop_NTPase"/>
</dbReference>
<protein>
    <submittedName>
        <fullName evidence="2">Carbohydrate sulfotransferase 15</fullName>
    </submittedName>
</protein>
<dbReference type="PANTHER" id="PTHR15723:SF0">
    <property type="entry name" value="CARBOHYDRATE SULFOTRANSFERASE 15"/>
    <property type="match status" value="1"/>
</dbReference>
<dbReference type="GO" id="GO:0019319">
    <property type="term" value="P:hexose biosynthetic process"/>
    <property type="evidence" value="ECO:0007669"/>
    <property type="project" value="TreeGrafter"/>
</dbReference>
<dbReference type="InterPro" id="IPR052654">
    <property type="entry name" value="CS_Sulfotransferase"/>
</dbReference>
<name>A0A9Q1H3F3_HOLLE</name>
<dbReference type="EMBL" id="JAIZAY010000013">
    <property type="protein sequence ID" value="KAJ8031095.1"/>
    <property type="molecule type" value="Genomic_DNA"/>
</dbReference>
<feature type="region of interest" description="Disordered" evidence="1">
    <location>
        <begin position="173"/>
        <end position="241"/>
    </location>
</feature>
<dbReference type="AlphaFoldDB" id="A0A9Q1H3F3"/>
<evidence type="ECO:0000256" key="1">
    <source>
        <dbReference type="SAM" id="MobiDB-lite"/>
    </source>
</evidence>
<evidence type="ECO:0000313" key="2">
    <source>
        <dbReference type="EMBL" id="KAJ8031095.1"/>
    </source>
</evidence>
<dbReference type="Gene3D" id="3.40.50.300">
    <property type="entry name" value="P-loop containing nucleotide triphosphate hydrolases"/>
    <property type="match status" value="1"/>
</dbReference>
<organism evidence="2 3">
    <name type="scientific">Holothuria leucospilota</name>
    <name type="common">Black long sea cucumber</name>
    <name type="synonym">Mertensiothuria leucospilota</name>
    <dbReference type="NCBI Taxonomy" id="206669"/>
    <lineage>
        <taxon>Eukaryota</taxon>
        <taxon>Metazoa</taxon>
        <taxon>Echinodermata</taxon>
        <taxon>Eleutherozoa</taxon>
        <taxon>Echinozoa</taxon>
        <taxon>Holothuroidea</taxon>
        <taxon>Aspidochirotacea</taxon>
        <taxon>Aspidochirotida</taxon>
        <taxon>Holothuriidae</taxon>
        <taxon>Holothuria</taxon>
    </lineage>
</organism>
<reference evidence="2" key="1">
    <citation type="submission" date="2021-10" db="EMBL/GenBank/DDBJ databases">
        <title>Tropical sea cucumber genome reveals ecological adaptation and Cuvierian tubules defense mechanism.</title>
        <authorList>
            <person name="Chen T."/>
        </authorList>
    </citation>
    <scope>NUCLEOTIDE SEQUENCE</scope>
    <source>
        <strain evidence="2">Nanhai2018</strain>
        <tissue evidence="2">Muscle</tissue>
    </source>
</reference>
<sequence>MIWVIKTLLRGGMFTSKRRGKLSMILVFALLLLVFVIREDDTDAVVKRRLNKLYSKYNLSLDDFGHTNFSGNHSYLSGNVGNGTKGIVKGEKLQKVLTSHLKQHVEAEHIPQGEVNFVKFHEHKDDDIKVKPASKQKVMFAAKVVPLNDDNVQVLNPQVLQNKHPVRDKVAVDAEEEVKPQPPLLPIQQKRDEKQEGGNKEERETKKQALKNEEKTPDIKEKKKSETKNIKEPDAKKMVQKKSLKEFFKQNQANHVKEEKQPQIKEKPANTFRDRQGRTLPKELYDLAPGVFDMVPNEFDSDMKNPCWMGDDQKVKCLPYFYIIGMPDSGSENLWQKIEQHPSVAETQMTGYHWWNRRRARDKEDMLTSFQKYLTLGNSVVSELEKQNYEMVYGEHSTSLLWDNDWWEAFYPDFQEAPKYTAADILAAFQPKVKLLIILSEPGTLVYNNYLISTSPEISSPDDFDAKLMNSIDIFEECLKNHKKRTCIYQKFQKKDETVRLKWGFLSQYFADWLKVFPLSQFKILEKNSFESNCLVELPKIYSFLELERLSMKEVRQICQTQSLIYRRPPPESQPMTPSTKNFLTEYFGPYLDELDELLSKQ</sequence>
<keyword evidence="3" id="KW-1185">Reference proteome</keyword>
<comment type="caution">
    <text evidence="2">The sequence shown here is derived from an EMBL/GenBank/DDBJ whole genome shotgun (WGS) entry which is preliminary data.</text>
</comment>
<evidence type="ECO:0000313" key="3">
    <source>
        <dbReference type="Proteomes" id="UP001152320"/>
    </source>
</evidence>
<dbReference type="SUPFAM" id="SSF52540">
    <property type="entry name" value="P-loop containing nucleoside triphosphate hydrolases"/>
    <property type="match status" value="1"/>
</dbReference>
<proteinExistence type="predicted"/>
<accession>A0A9Q1H3F3</accession>